<comment type="caution">
    <text evidence="1">The sequence shown here is derived from an EMBL/GenBank/DDBJ whole genome shotgun (WGS) entry which is preliminary data.</text>
</comment>
<dbReference type="AlphaFoldDB" id="A0A2S8STX9"/>
<dbReference type="GO" id="GO:0005839">
    <property type="term" value="C:proteasome core complex"/>
    <property type="evidence" value="ECO:0007669"/>
    <property type="project" value="InterPro"/>
</dbReference>
<evidence type="ECO:0000313" key="1">
    <source>
        <dbReference type="EMBL" id="PQV64262.1"/>
    </source>
</evidence>
<dbReference type="Gene3D" id="3.60.20.10">
    <property type="entry name" value="Glutamine Phosphoribosylpyrophosphate, subunit 1, domain 1"/>
    <property type="match status" value="1"/>
</dbReference>
<keyword evidence="2" id="KW-1185">Reference proteome</keyword>
<gene>
    <name evidence="1" type="ORF">B1R32_106108</name>
</gene>
<proteinExistence type="predicted"/>
<dbReference type="InterPro" id="IPR001353">
    <property type="entry name" value="Proteasome_sua/b"/>
</dbReference>
<evidence type="ECO:0000313" key="2">
    <source>
        <dbReference type="Proteomes" id="UP000237684"/>
    </source>
</evidence>
<dbReference type="Pfam" id="PF00227">
    <property type="entry name" value="Proteasome"/>
    <property type="match status" value="1"/>
</dbReference>
<dbReference type="RefSeq" id="WP_105483400.1">
    <property type="nucleotide sequence ID" value="NZ_NIGF01000006.1"/>
</dbReference>
<dbReference type="GO" id="GO:0051603">
    <property type="term" value="P:proteolysis involved in protein catabolic process"/>
    <property type="evidence" value="ECO:0007669"/>
    <property type="project" value="InterPro"/>
</dbReference>
<reference evidence="1 2" key="1">
    <citation type="journal article" date="2018" name="Syst. Appl. Microbiol.">
        <title>Abditibacterium utsteinense sp. nov., the first cultivated member of candidate phylum FBP, isolated from ice-free Antarctic soil samples.</title>
        <authorList>
            <person name="Tahon G."/>
            <person name="Tytgat B."/>
            <person name="Lebbe L."/>
            <person name="Carlier A."/>
            <person name="Willems A."/>
        </authorList>
    </citation>
    <scope>NUCLEOTIDE SEQUENCE [LARGE SCALE GENOMIC DNA]</scope>
    <source>
        <strain evidence="1 2">LMG 29911</strain>
    </source>
</reference>
<dbReference type="InterPro" id="IPR029055">
    <property type="entry name" value="Ntn_hydrolases_N"/>
</dbReference>
<dbReference type="OrthoDB" id="9813225at2"/>
<keyword evidence="1" id="KW-0647">Proteasome</keyword>
<name>A0A2S8STX9_9BACT</name>
<dbReference type="InParanoid" id="A0A2S8STX9"/>
<dbReference type="EMBL" id="NIGF01000006">
    <property type="protein sequence ID" value="PQV64262.1"/>
    <property type="molecule type" value="Genomic_DNA"/>
</dbReference>
<accession>A0A2S8STX9</accession>
<dbReference type="SUPFAM" id="SSF56235">
    <property type="entry name" value="N-terminal nucleophile aminohydrolases (Ntn hydrolases)"/>
    <property type="match status" value="1"/>
</dbReference>
<dbReference type="Proteomes" id="UP000237684">
    <property type="component" value="Unassembled WGS sequence"/>
</dbReference>
<protein>
    <submittedName>
        <fullName evidence="1">Proteasome alpha subunit</fullName>
    </submittedName>
</protein>
<sequence>MYSPYDFNQSIAHRAEYVEERLKSGMPVVGISYDAGVLLFTVKRTQRKVFEIYDQLMYSAIGNQADVEAVRLAAIDFAHQEGFSRSPDDVSIQRLVGFAISPPLKRAFGDPMTTPNVLRALFVEIGMAPENDQFFVLNYDGEFSNHVKFAIAAGSEGAETAMREKLAQFDDVPNLQTALQRARDAFAAGISTKNEDEDEDGEVVGDALEEALKTGQVEAAILERNTPRESKFRLLTASEIN</sequence>
<organism evidence="1 2">
    <name type="scientific">Abditibacterium utsteinense</name>
    <dbReference type="NCBI Taxonomy" id="1960156"/>
    <lineage>
        <taxon>Bacteria</taxon>
        <taxon>Pseudomonadati</taxon>
        <taxon>Abditibacteriota</taxon>
        <taxon>Abditibacteriia</taxon>
        <taxon>Abditibacteriales</taxon>
        <taxon>Abditibacteriaceae</taxon>
        <taxon>Abditibacterium</taxon>
    </lineage>
</organism>